<reference evidence="1" key="1">
    <citation type="journal article" date="2014" name="Front. Microbiol.">
        <title>High frequency of phylogenetically diverse reductive dehalogenase-homologous genes in deep subseafloor sedimentary metagenomes.</title>
        <authorList>
            <person name="Kawai M."/>
            <person name="Futagami T."/>
            <person name="Toyoda A."/>
            <person name="Takaki Y."/>
            <person name="Nishi S."/>
            <person name="Hori S."/>
            <person name="Arai W."/>
            <person name="Tsubouchi T."/>
            <person name="Morono Y."/>
            <person name="Uchiyama I."/>
            <person name="Ito T."/>
            <person name="Fujiyama A."/>
            <person name="Inagaki F."/>
            <person name="Takami H."/>
        </authorList>
    </citation>
    <scope>NUCLEOTIDE SEQUENCE</scope>
    <source>
        <strain evidence="1">Expedition CK06-06</strain>
    </source>
</reference>
<dbReference type="AlphaFoldDB" id="X1DX25"/>
<comment type="caution">
    <text evidence="1">The sequence shown here is derived from an EMBL/GenBank/DDBJ whole genome shotgun (WGS) entry which is preliminary data.</text>
</comment>
<feature type="non-terminal residue" evidence="1">
    <location>
        <position position="124"/>
    </location>
</feature>
<name>X1DX25_9ZZZZ</name>
<organism evidence="1">
    <name type="scientific">marine sediment metagenome</name>
    <dbReference type="NCBI Taxonomy" id="412755"/>
    <lineage>
        <taxon>unclassified sequences</taxon>
        <taxon>metagenomes</taxon>
        <taxon>ecological metagenomes</taxon>
    </lineage>
</organism>
<sequence length="124" mass="13685">NVTPSNTNNFNGEDIFYDGNYESIEKNKRKHYTLTFSTTDQTTIDVEGYDILVLNIASDDIIASLDGGYQGKRLSIYNFGGGGATTFKNYNGDSGDNIYLSGGANTFLKSLSMLLVHILMLTFR</sequence>
<proteinExistence type="predicted"/>
<protein>
    <submittedName>
        <fullName evidence="1">Uncharacterized protein</fullName>
    </submittedName>
</protein>
<feature type="non-terminal residue" evidence="1">
    <location>
        <position position="1"/>
    </location>
</feature>
<evidence type="ECO:0000313" key="1">
    <source>
        <dbReference type="EMBL" id="GAH12765.1"/>
    </source>
</evidence>
<gene>
    <name evidence="1" type="ORF">S01H4_64691</name>
</gene>
<dbReference type="EMBL" id="BART01039316">
    <property type="protein sequence ID" value="GAH12765.1"/>
    <property type="molecule type" value="Genomic_DNA"/>
</dbReference>
<accession>X1DX25</accession>